<dbReference type="InterPro" id="IPR017455">
    <property type="entry name" value="Znf_FYVE-rel"/>
</dbReference>
<keyword evidence="3" id="KW-0479">Metal-binding</keyword>
<dbReference type="OrthoDB" id="288404at2759"/>
<feature type="domain" description="FYVE-type" evidence="10">
    <location>
        <begin position="3"/>
        <end position="71"/>
    </location>
</feature>
<keyword evidence="5 8" id="KW-0863">Zinc-finger</keyword>
<feature type="domain" description="EF-hand" evidence="11">
    <location>
        <begin position="457"/>
        <end position="484"/>
    </location>
</feature>
<sequence length="577" mass="68900">MYFYKKTKCCICSKDLKALKLRKSYRCKMCHQDVCKNCSENRVKLFAKPNDFVKDFNQPQRVCDNCFQDYSYYQTMICENGIRWNSRSKMQQKWIGEQERKIKMQRTISERDKEIIDKAVMTGRSDELQFNYSLREFISQCQEGYDQSYIRESIIKVLQLFVSHYPIIGYCQGINQIAIILLCVSDEEGAFHIMNHIFKSIIPPRFYSNSSGAIWIGNQAELYFLKSLLKSMNLINYDQMINFLDISGPQMLLTLMLQVLNTSSLFVTWEEMFKKNSYIPIDQAIILSLVKTTANNLDFTKQGLIDEIGKIIKYSDLLQLFSKESTYFKSFERQEEIEQYYSQISRSWINDDKQIIFRLKKITNFDTEEILLIQNEFKKYCIENRNVSINLQERQSYNSFYALSDNDHCIYQSNLHVQQSKLQKYGINKEAFLKLMESFHQNYTKYKLLDKYKYELVFQLFDENKSELLDFREFLTCLSVLLRGSFEQKLKMFFTAHTESCLKDEEFKTLLSIIIPLDLQQQEEYQQFLNRIHMSQYSYYDMLKVLQDEFVLNNEYKRERSQTSIIIVQCFSQIKNN</sequence>
<proteinExistence type="inferred from homology"/>
<dbReference type="PROSITE" id="PS50222">
    <property type="entry name" value="EF_HAND_2"/>
    <property type="match status" value="1"/>
</dbReference>
<dbReference type="PANTHER" id="PTHR23055">
    <property type="entry name" value="CALCIUM BINDING PROTEINS"/>
    <property type="match status" value="1"/>
</dbReference>
<evidence type="ECO:0000256" key="7">
    <source>
        <dbReference type="ARBA" id="ARBA00023288"/>
    </source>
</evidence>
<evidence type="ECO:0000256" key="6">
    <source>
        <dbReference type="ARBA" id="ARBA00022833"/>
    </source>
</evidence>
<protein>
    <submittedName>
        <fullName evidence="12">Uncharacterized protein</fullName>
    </submittedName>
</protein>
<name>A0A8S1N916_9CILI</name>
<evidence type="ECO:0000256" key="1">
    <source>
        <dbReference type="ARBA" id="ARBA00006049"/>
    </source>
</evidence>
<keyword evidence="7" id="KW-0449">Lipoprotein</keyword>
<evidence type="ECO:0000259" key="9">
    <source>
        <dbReference type="PROSITE" id="PS50086"/>
    </source>
</evidence>
<dbReference type="PROSITE" id="PS50086">
    <property type="entry name" value="TBC_RABGAP"/>
    <property type="match status" value="1"/>
</dbReference>
<reference evidence="12" key="1">
    <citation type="submission" date="2021-01" db="EMBL/GenBank/DDBJ databases">
        <authorList>
            <consortium name="Genoscope - CEA"/>
            <person name="William W."/>
        </authorList>
    </citation>
    <scope>NUCLEOTIDE SEQUENCE</scope>
</reference>
<keyword evidence="6" id="KW-0862">Zinc</keyword>
<evidence type="ECO:0000256" key="3">
    <source>
        <dbReference type="ARBA" id="ARBA00022723"/>
    </source>
</evidence>
<dbReference type="AlphaFoldDB" id="A0A8S1N916"/>
<dbReference type="GO" id="GO:0005509">
    <property type="term" value="F:calcium ion binding"/>
    <property type="evidence" value="ECO:0007669"/>
    <property type="project" value="InterPro"/>
</dbReference>
<dbReference type="InterPro" id="IPR000195">
    <property type="entry name" value="Rab-GAP-TBC_dom"/>
</dbReference>
<keyword evidence="4" id="KW-0677">Repeat</keyword>
<evidence type="ECO:0000256" key="5">
    <source>
        <dbReference type="ARBA" id="ARBA00022771"/>
    </source>
</evidence>
<dbReference type="InterPro" id="IPR002048">
    <property type="entry name" value="EF_hand_dom"/>
</dbReference>
<evidence type="ECO:0000259" key="10">
    <source>
        <dbReference type="PROSITE" id="PS50178"/>
    </source>
</evidence>
<dbReference type="Pfam" id="PF00566">
    <property type="entry name" value="RabGAP-TBC"/>
    <property type="match status" value="1"/>
</dbReference>
<evidence type="ECO:0000256" key="8">
    <source>
        <dbReference type="PROSITE-ProRule" id="PRU00091"/>
    </source>
</evidence>
<dbReference type="PANTHER" id="PTHR23055:SF178">
    <property type="entry name" value="NEUROCALCIN HOMOLOG"/>
    <property type="match status" value="1"/>
</dbReference>
<dbReference type="EMBL" id="CAJJDN010000048">
    <property type="protein sequence ID" value="CAD8085545.1"/>
    <property type="molecule type" value="Genomic_DNA"/>
</dbReference>
<dbReference type="Proteomes" id="UP000692954">
    <property type="component" value="Unassembled WGS sequence"/>
</dbReference>
<accession>A0A8S1N916</accession>
<evidence type="ECO:0000259" key="11">
    <source>
        <dbReference type="PROSITE" id="PS50222"/>
    </source>
</evidence>
<comment type="caution">
    <text evidence="12">The sequence shown here is derived from an EMBL/GenBank/DDBJ whole genome shotgun (WGS) entry which is preliminary data.</text>
</comment>
<dbReference type="InterPro" id="IPR028846">
    <property type="entry name" value="Recoverin"/>
</dbReference>
<dbReference type="GO" id="GO:0008270">
    <property type="term" value="F:zinc ion binding"/>
    <property type="evidence" value="ECO:0007669"/>
    <property type="project" value="UniProtKB-KW"/>
</dbReference>
<feature type="domain" description="Rab-GAP TBC" evidence="9">
    <location>
        <begin position="81"/>
        <end position="276"/>
    </location>
</feature>
<evidence type="ECO:0000313" key="12">
    <source>
        <dbReference type="EMBL" id="CAD8085545.1"/>
    </source>
</evidence>
<keyword evidence="13" id="KW-1185">Reference proteome</keyword>
<comment type="similarity">
    <text evidence="1">Belongs to the recoverin family.</text>
</comment>
<dbReference type="PROSITE" id="PS50178">
    <property type="entry name" value="ZF_FYVE"/>
    <property type="match status" value="1"/>
</dbReference>
<gene>
    <name evidence="12" type="ORF">PSON_ATCC_30995.1.T0480211</name>
</gene>
<dbReference type="CDD" id="cd00065">
    <property type="entry name" value="FYVE_like_SF"/>
    <property type="match status" value="1"/>
</dbReference>
<keyword evidence="2" id="KW-0519">Myristate</keyword>
<organism evidence="12 13">
    <name type="scientific">Paramecium sonneborni</name>
    <dbReference type="NCBI Taxonomy" id="65129"/>
    <lineage>
        <taxon>Eukaryota</taxon>
        <taxon>Sar</taxon>
        <taxon>Alveolata</taxon>
        <taxon>Ciliophora</taxon>
        <taxon>Intramacronucleata</taxon>
        <taxon>Oligohymenophorea</taxon>
        <taxon>Peniculida</taxon>
        <taxon>Parameciidae</taxon>
        <taxon>Paramecium</taxon>
    </lineage>
</organism>
<evidence type="ECO:0000256" key="4">
    <source>
        <dbReference type="ARBA" id="ARBA00022737"/>
    </source>
</evidence>
<evidence type="ECO:0000313" key="13">
    <source>
        <dbReference type="Proteomes" id="UP000692954"/>
    </source>
</evidence>
<evidence type="ECO:0000256" key="2">
    <source>
        <dbReference type="ARBA" id="ARBA00022707"/>
    </source>
</evidence>